<gene>
    <name evidence="2" type="ORF">E2C01_000486</name>
</gene>
<dbReference type="EMBL" id="VSRR010000011">
    <property type="protein sequence ID" value="MPC07919.1"/>
    <property type="molecule type" value="Genomic_DNA"/>
</dbReference>
<dbReference type="AlphaFoldDB" id="A0A5B7CEG6"/>
<organism evidence="2 3">
    <name type="scientific">Portunus trituberculatus</name>
    <name type="common">Swimming crab</name>
    <name type="synonym">Neptunus trituberculatus</name>
    <dbReference type="NCBI Taxonomy" id="210409"/>
    <lineage>
        <taxon>Eukaryota</taxon>
        <taxon>Metazoa</taxon>
        <taxon>Ecdysozoa</taxon>
        <taxon>Arthropoda</taxon>
        <taxon>Crustacea</taxon>
        <taxon>Multicrustacea</taxon>
        <taxon>Malacostraca</taxon>
        <taxon>Eumalacostraca</taxon>
        <taxon>Eucarida</taxon>
        <taxon>Decapoda</taxon>
        <taxon>Pleocyemata</taxon>
        <taxon>Brachyura</taxon>
        <taxon>Eubrachyura</taxon>
        <taxon>Portunoidea</taxon>
        <taxon>Portunidae</taxon>
        <taxon>Portuninae</taxon>
        <taxon>Portunus</taxon>
    </lineage>
</organism>
<evidence type="ECO:0000313" key="2">
    <source>
        <dbReference type="EMBL" id="MPC07919.1"/>
    </source>
</evidence>
<evidence type="ECO:0000256" key="1">
    <source>
        <dbReference type="SAM" id="MobiDB-lite"/>
    </source>
</evidence>
<evidence type="ECO:0000313" key="3">
    <source>
        <dbReference type="Proteomes" id="UP000324222"/>
    </source>
</evidence>
<reference evidence="2 3" key="1">
    <citation type="submission" date="2019-05" db="EMBL/GenBank/DDBJ databases">
        <title>Another draft genome of Portunus trituberculatus and its Hox gene families provides insights of decapod evolution.</title>
        <authorList>
            <person name="Jeong J.-H."/>
            <person name="Song I."/>
            <person name="Kim S."/>
            <person name="Choi T."/>
            <person name="Kim D."/>
            <person name="Ryu S."/>
            <person name="Kim W."/>
        </authorList>
    </citation>
    <scope>NUCLEOTIDE SEQUENCE [LARGE SCALE GENOMIC DNA]</scope>
    <source>
        <tissue evidence="2">Muscle</tissue>
    </source>
</reference>
<feature type="region of interest" description="Disordered" evidence="1">
    <location>
        <begin position="1"/>
        <end position="59"/>
    </location>
</feature>
<accession>A0A5B7CEG6</accession>
<dbReference type="Proteomes" id="UP000324222">
    <property type="component" value="Unassembled WGS sequence"/>
</dbReference>
<feature type="compositionally biased region" description="Low complexity" evidence="1">
    <location>
        <begin position="22"/>
        <end position="40"/>
    </location>
</feature>
<sequence length="59" mass="6708">MLRRPDTPQAETSTFVETDPWLQPRLPPSRSLAPLPSQPARLPAWPPHSYVTHHQNQAT</sequence>
<proteinExistence type="predicted"/>
<protein>
    <submittedName>
        <fullName evidence="2">Uncharacterized protein</fullName>
    </submittedName>
</protein>
<keyword evidence="3" id="KW-1185">Reference proteome</keyword>
<comment type="caution">
    <text evidence="2">The sequence shown here is derived from an EMBL/GenBank/DDBJ whole genome shotgun (WGS) entry which is preliminary data.</text>
</comment>
<name>A0A5B7CEG6_PORTR</name>